<comment type="caution">
    <text evidence="2">The sequence shown here is derived from an EMBL/GenBank/DDBJ whole genome shotgun (WGS) entry which is preliminary data.</text>
</comment>
<evidence type="ECO:0000256" key="1">
    <source>
        <dbReference type="SAM" id="MobiDB-lite"/>
    </source>
</evidence>
<evidence type="ECO:0000313" key="2">
    <source>
        <dbReference type="EMBL" id="MPC71623.1"/>
    </source>
</evidence>
<dbReference type="EMBL" id="VSRR010033225">
    <property type="protein sequence ID" value="MPC71623.1"/>
    <property type="molecule type" value="Genomic_DNA"/>
</dbReference>
<keyword evidence="3" id="KW-1185">Reference proteome</keyword>
<feature type="region of interest" description="Disordered" evidence="1">
    <location>
        <begin position="1"/>
        <end position="30"/>
    </location>
</feature>
<name>A0A5B7HNE5_PORTR</name>
<dbReference type="Proteomes" id="UP000324222">
    <property type="component" value="Unassembled WGS sequence"/>
</dbReference>
<sequence>MKSKSPQYKGCKRTHILGHHEAPGGTRPRPGLARKDFAFTRIFVFIRLIPTQVSELGMFVLRAWLRIP</sequence>
<dbReference type="AlphaFoldDB" id="A0A5B7HNE5"/>
<reference evidence="2 3" key="1">
    <citation type="submission" date="2019-05" db="EMBL/GenBank/DDBJ databases">
        <title>Another draft genome of Portunus trituberculatus and its Hox gene families provides insights of decapod evolution.</title>
        <authorList>
            <person name="Jeong J.-H."/>
            <person name="Song I."/>
            <person name="Kim S."/>
            <person name="Choi T."/>
            <person name="Kim D."/>
            <person name="Ryu S."/>
            <person name="Kim W."/>
        </authorList>
    </citation>
    <scope>NUCLEOTIDE SEQUENCE [LARGE SCALE GENOMIC DNA]</scope>
    <source>
        <tissue evidence="2">Muscle</tissue>
    </source>
</reference>
<accession>A0A5B7HNE5</accession>
<organism evidence="2 3">
    <name type="scientific">Portunus trituberculatus</name>
    <name type="common">Swimming crab</name>
    <name type="synonym">Neptunus trituberculatus</name>
    <dbReference type="NCBI Taxonomy" id="210409"/>
    <lineage>
        <taxon>Eukaryota</taxon>
        <taxon>Metazoa</taxon>
        <taxon>Ecdysozoa</taxon>
        <taxon>Arthropoda</taxon>
        <taxon>Crustacea</taxon>
        <taxon>Multicrustacea</taxon>
        <taxon>Malacostraca</taxon>
        <taxon>Eumalacostraca</taxon>
        <taxon>Eucarida</taxon>
        <taxon>Decapoda</taxon>
        <taxon>Pleocyemata</taxon>
        <taxon>Brachyura</taxon>
        <taxon>Eubrachyura</taxon>
        <taxon>Portunoidea</taxon>
        <taxon>Portunidae</taxon>
        <taxon>Portuninae</taxon>
        <taxon>Portunus</taxon>
    </lineage>
</organism>
<proteinExistence type="predicted"/>
<evidence type="ECO:0000313" key="3">
    <source>
        <dbReference type="Proteomes" id="UP000324222"/>
    </source>
</evidence>
<protein>
    <submittedName>
        <fullName evidence="2">Uncharacterized protein</fullName>
    </submittedName>
</protein>
<gene>
    <name evidence="2" type="ORF">E2C01_065907</name>
</gene>